<dbReference type="Gene3D" id="2.120.10.30">
    <property type="entry name" value="TolB, C-terminal domain"/>
    <property type="match status" value="1"/>
</dbReference>
<dbReference type="PANTHER" id="PTHR35580:SF1">
    <property type="entry name" value="PHYTASE-LIKE DOMAIN-CONTAINING PROTEIN"/>
    <property type="match status" value="1"/>
</dbReference>
<protein>
    <recommendedName>
        <fullName evidence="4">Beta-propeller repeat-containing protein</fullName>
    </recommendedName>
</protein>
<dbReference type="InterPro" id="IPR010620">
    <property type="entry name" value="SBBP_repeat"/>
</dbReference>
<evidence type="ECO:0008006" key="4">
    <source>
        <dbReference type="Google" id="ProtNLM"/>
    </source>
</evidence>
<organism evidence="2 3">
    <name type="scientific">Turneriella parva (strain ATCC BAA-1111 / DSM 21527 / NCTC 11395 / H)</name>
    <name type="common">Leptospira parva</name>
    <dbReference type="NCBI Taxonomy" id="869212"/>
    <lineage>
        <taxon>Bacteria</taxon>
        <taxon>Pseudomonadati</taxon>
        <taxon>Spirochaetota</taxon>
        <taxon>Spirochaetia</taxon>
        <taxon>Leptospirales</taxon>
        <taxon>Leptospiraceae</taxon>
        <taxon>Turneriella</taxon>
    </lineage>
</organism>
<keyword evidence="3" id="KW-1185">Reference proteome</keyword>
<dbReference type="KEGG" id="tpx:Turpa_1741"/>
<gene>
    <name evidence="2" type="ordered locus">Turpa_1741</name>
</gene>
<accession>I4B531</accession>
<dbReference type="HOGENOM" id="CLU_545052_0_0_12"/>
<feature type="chain" id="PRO_5003686477" description="Beta-propeller repeat-containing protein" evidence="1">
    <location>
        <begin position="18"/>
        <end position="500"/>
    </location>
</feature>
<dbReference type="EMBL" id="CP002959">
    <property type="protein sequence ID" value="AFM12388.1"/>
    <property type="molecule type" value="Genomic_DNA"/>
</dbReference>
<dbReference type="PANTHER" id="PTHR35580">
    <property type="entry name" value="CELL SURFACE GLYCOPROTEIN (S-LAYER PROTEIN)-LIKE PROTEIN"/>
    <property type="match status" value="1"/>
</dbReference>
<dbReference type="RefSeq" id="WP_014802897.1">
    <property type="nucleotide sequence ID" value="NC_018020.1"/>
</dbReference>
<dbReference type="Proteomes" id="UP000006048">
    <property type="component" value="Chromosome"/>
</dbReference>
<evidence type="ECO:0000313" key="3">
    <source>
        <dbReference type="Proteomes" id="UP000006048"/>
    </source>
</evidence>
<keyword evidence="1" id="KW-0732">Signal</keyword>
<dbReference type="AlphaFoldDB" id="I4B531"/>
<name>I4B531_TURPD</name>
<dbReference type="OrthoDB" id="344059at2"/>
<dbReference type="InterPro" id="IPR011042">
    <property type="entry name" value="6-blade_b-propeller_TolB-like"/>
</dbReference>
<dbReference type="SUPFAM" id="SSF101898">
    <property type="entry name" value="NHL repeat"/>
    <property type="match status" value="1"/>
</dbReference>
<proteinExistence type="predicted"/>
<reference evidence="2 3" key="1">
    <citation type="submission" date="2012-06" db="EMBL/GenBank/DDBJ databases">
        <title>The complete chromosome of genome of Turneriella parva DSM 21527.</title>
        <authorList>
            <consortium name="US DOE Joint Genome Institute (JGI-PGF)"/>
            <person name="Lucas S."/>
            <person name="Han J."/>
            <person name="Lapidus A."/>
            <person name="Bruce D."/>
            <person name="Goodwin L."/>
            <person name="Pitluck S."/>
            <person name="Peters L."/>
            <person name="Kyrpides N."/>
            <person name="Mavromatis K."/>
            <person name="Ivanova N."/>
            <person name="Mikhailova N."/>
            <person name="Chertkov O."/>
            <person name="Detter J.C."/>
            <person name="Tapia R."/>
            <person name="Han C."/>
            <person name="Land M."/>
            <person name="Hauser L."/>
            <person name="Markowitz V."/>
            <person name="Cheng J.-F."/>
            <person name="Hugenholtz P."/>
            <person name="Woyke T."/>
            <person name="Wu D."/>
            <person name="Gronow S."/>
            <person name="Wellnitz S."/>
            <person name="Brambilla E."/>
            <person name="Klenk H.-P."/>
            <person name="Eisen J.A."/>
        </authorList>
    </citation>
    <scope>NUCLEOTIDE SEQUENCE [LARGE SCALE GENOMIC DNA]</scope>
    <source>
        <strain evidence="3">ATCC BAA-1111 / DSM 21527 / NCTC 11395 / H</strain>
    </source>
</reference>
<dbReference type="PATRIC" id="fig|869212.3.peg.1741"/>
<evidence type="ECO:0000256" key="1">
    <source>
        <dbReference type="SAM" id="SignalP"/>
    </source>
</evidence>
<sequence>MKLKAYLMILMVSGAFVHCKSGGGDSGDASSGSAAAGTAQWARLPTPVSGTISFSAVASDSSGNAYVVGSQTGTGAHQYATGVTATGTAAGSNAVIVKYNSSGAAQWARTTTAGTGGSAFAGIAVDSSGNIFAVGSQSGNAATSYAAGITATGTYSLGNNVVIVKYNSAGDAQWARTVTAGTNASAYTSVAVDSSGNAYAAGSQNQNGVFTYAAGVSATGSAAAATNAVIVKYDTNGTAQWAKTVTAGSNNSVFNGVGVDSSGNVYAAGSQSTNATYTYDTGVSATGLSISGLNLVVVKYNSAGTGQWARVATAGSNQTAANAVAVDSSGNAYVAGYQIGNTAFTYGTGITATAAVSGAMNSLLVKYDSTGTAQWARTVTTATAESRFFAVAVNASGRITAGGNKLSENAFTYGTGVTVTGTSFNYNMTLVQYDSAGTAQWGRSVTSGSNNSRVNGISADSPGNIYAVGFQNGTGSYSYGNGISAAGPLGGDNPTILQYR</sequence>
<dbReference type="InterPro" id="IPR052918">
    <property type="entry name" value="Motility_Chemotaxis_Reg"/>
</dbReference>
<dbReference type="STRING" id="869212.Turpa_1741"/>
<evidence type="ECO:0000313" key="2">
    <source>
        <dbReference type="EMBL" id="AFM12388.1"/>
    </source>
</evidence>
<feature type="signal peptide" evidence="1">
    <location>
        <begin position="1"/>
        <end position="17"/>
    </location>
</feature>
<dbReference type="Pfam" id="PF06739">
    <property type="entry name" value="SBBP"/>
    <property type="match status" value="1"/>
</dbReference>